<dbReference type="PANTHER" id="PTHR33885">
    <property type="entry name" value="PHAGE SHOCK PROTEIN C"/>
    <property type="match status" value="1"/>
</dbReference>
<gene>
    <name evidence="8" type="ORF">A3G05_01830</name>
</gene>
<protein>
    <submittedName>
        <fullName evidence="8">PspC domain-containing protein</fullName>
    </submittedName>
</protein>
<keyword evidence="3 6" id="KW-0812">Transmembrane</keyword>
<dbReference type="EMBL" id="MHWV01000013">
    <property type="protein sequence ID" value="OHB14091.1"/>
    <property type="molecule type" value="Genomic_DNA"/>
</dbReference>
<evidence type="ECO:0000256" key="2">
    <source>
        <dbReference type="ARBA" id="ARBA00022475"/>
    </source>
</evidence>
<comment type="caution">
    <text evidence="8">The sequence shown here is derived from an EMBL/GenBank/DDBJ whole genome shotgun (WGS) entry which is preliminary data.</text>
</comment>
<keyword evidence="5 6" id="KW-0472">Membrane</keyword>
<dbReference type="PANTHER" id="PTHR33885:SF3">
    <property type="entry name" value="PHAGE SHOCK PROTEIN C"/>
    <property type="match status" value="1"/>
</dbReference>
<evidence type="ECO:0000256" key="1">
    <source>
        <dbReference type="ARBA" id="ARBA00004162"/>
    </source>
</evidence>
<keyword evidence="4 6" id="KW-1133">Transmembrane helix</keyword>
<dbReference type="InterPro" id="IPR007168">
    <property type="entry name" value="Phageshock_PspC_N"/>
</dbReference>
<evidence type="ECO:0000259" key="7">
    <source>
        <dbReference type="Pfam" id="PF04024"/>
    </source>
</evidence>
<evidence type="ECO:0000256" key="4">
    <source>
        <dbReference type="ARBA" id="ARBA00022989"/>
    </source>
</evidence>
<sequence>METKRLYRSHTNKVLAGVCGGLGEYFGIDPVLIRLFWLLVVIFSGVVPGIIAYIFAIFIVPKRS</sequence>
<evidence type="ECO:0000313" key="8">
    <source>
        <dbReference type="EMBL" id="OHB14091.1"/>
    </source>
</evidence>
<feature type="transmembrane region" description="Helical" evidence="6">
    <location>
        <begin position="35"/>
        <end position="60"/>
    </location>
</feature>
<dbReference type="InterPro" id="IPR052027">
    <property type="entry name" value="PspC"/>
</dbReference>
<evidence type="ECO:0000256" key="6">
    <source>
        <dbReference type="SAM" id="Phobius"/>
    </source>
</evidence>
<dbReference type="AlphaFoldDB" id="A0A1G2UXJ8"/>
<dbReference type="Pfam" id="PF04024">
    <property type="entry name" value="PspC"/>
    <property type="match status" value="1"/>
</dbReference>
<feature type="domain" description="Phage shock protein PspC N-terminal" evidence="7">
    <location>
        <begin position="4"/>
        <end position="62"/>
    </location>
</feature>
<keyword evidence="2" id="KW-1003">Cell membrane</keyword>
<accession>A0A1G2UXJ8</accession>
<organism evidence="8 9">
    <name type="scientific">Candidatus Zambryskibacteria bacterium RIFCSPLOWO2_12_FULL_45_14</name>
    <dbReference type="NCBI Taxonomy" id="1802778"/>
    <lineage>
        <taxon>Bacteria</taxon>
        <taxon>Candidatus Zambryskiibacteriota</taxon>
    </lineage>
</organism>
<evidence type="ECO:0000313" key="9">
    <source>
        <dbReference type="Proteomes" id="UP000178288"/>
    </source>
</evidence>
<proteinExistence type="predicted"/>
<evidence type="ECO:0000256" key="3">
    <source>
        <dbReference type="ARBA" id="ARBA00022692"/>
    </source>
</evidence>
<reference evidence="8 9" key="1">
    <citation type="journal article" date="2016" name="Nat. Commun.">
        <title>Thousands of microbial genomes shed light on interconnected biogeochemical processes in an aquifer system.</title>
        <authorList>
            <person name="Anantharaman K."/>
            <person name="Brown C.T."/>
            <person name="Hug L.A."/>
            <person name="Sharon I."/>
            <person name="Castelle C.J."/>
            <person name="Probst A.J."/>
            <person name="Thomas B.C."/>
            <person name="Singh A."/>
            <person name="Wilkins M.J."/>
            <person name="Karaoz U."/>
            <person name="Brodie E.L."/>
            <person name="Williams K.H."/>
            <person name="Hubbard S.S."/>
            <person name="Banfield J.F."/>
        </authorList>
    </citation>
    <scope>NUCLEOTIDE SEQUENCE [LARGE SCALE GENOMIC DNA]</scope>
</reference>
<evidence type="ECO:0000256" key="5">
    <source>
        <dbReference type="ARBA" id="ARBA00023136"/>
    </source>
</evidence>
<comment type="subcellular location">
    <subcellularLocation>
        <location evidence="1">Cell membrane</location>
        <topology evidence="1">Single-pass membrane protein</topology>
    </subcellularLocation>
</comment>
<dbReference type="GO" id="GO:0005886">
    <property type="term" value="C:plasma membrane"/>
    <property type="evidence" value="ECO:0007669"/>
    <property type="project" value="UniProtKB-SubCell"/>
</dbReference>
<name>A0A1G2UXJ8_9BACT</name>
<dbReference type="Proteomes" id="UP000178288">
    <property type="component" value="Unassembled WGS sequence"/>
</dbReference>